<keyword evidence="1" id="KW-0472">Membrane</keyword>
<sequence length="155" mass="16869">MGTDQGEERSLHPVLRAVLWSALLLPVGLLFILLGLLGWSEDRNDREKPAVQVEAVVTATEWVANPNGMSYPRLTIATEDGEIGSVDDRPAEVGEKITVYRLGSGLYGWSVPDPDGGSIWPLVGIGAGGMCLFWIVIVISEARGELKERRELAEQ</sequence>
<dbReference type="Proteomes" id="UP001203761">
    <property type="component" value="Unassembled WGS sequence"/>
</dbReference>
<evidence type="ECO:0000313" key="3">
    <source>
        <dbReference type="Proteomes" id="UP001203761"/>
    </source>
</evidence>
<comment type="caution">
    <text evidence="2">The sequence shown here is derived from an EMBL/GenBank/DDBJ whole genome shotgun (WGS) entry which is preliminary data.</text>
</comment>
<keyword evidence="3" id="KW-1185">Reference proteome</keyword>
<feature type="transmembrane region" description="Helical" evidence="1">
    <location>
        <begin position="119"/>
        <end position="140"/>
    </location>
</feature>
<accession>A0ABT0QZF0</accession>
<evidence type="ECO:0000313" key="2">
    <source>
        <dbReference type="EMBL" id="MCL6423022.1"/>
    </source>
</evidence>
<protein>
    <recommendedName>
        <fullName evidence="4">DUF3592 domain-containing protein</fullName>
    </recommendedName>
</protein>
<feature type="transmembrane region" description="Helical" evidence="1">
    <location>
        <begin position="17"/>
        <end position="39"/>
    </location>
</feature>
<gene>
    <name evidence="2" type="ORF">Bequi_06405</name>
</gene>
<name>A0ABT0QZF0_9MICO</name>
<dbReference type="EMBL" id="JAKNCJ010000002">
    <property type="protein sequence ID" value="MCL6423022.1"/>
    <property type="molecule type" value="Genomic_DNA"/>
</dbReference>
<keyword evidence="1" id="KW-0812">Transmembrane</keyword>
<proteinExistence type="predicted"/>
<keyword evidence="1" id="KW-1133">Transmembrane helix</keyword>
<dbReference type="RefSeq" id="WP_249737118.1">
    <property type="nucleotide sequence ID" value="NZ_JAKNCJ010000002.1"/>
</dbReference>
<organism evidence="2 3">
    <name type="scientific">Brachybacterium equifaecis</name>
    <dbReference type="NCBI Taxonomy" id="2910770"/>
    <lineage>
        <taxon>Bacteria</taxon>
        <taxon>Bacillati</taxon>
        <taxon>Actinomycetota</taxon>
        <taxon>Actinomycetes</taxon>
        <taxon>Micrococcales</taxon>
        <taxon>Dermabacteraceae</taxon>
        <taxon>Brachybacterium</taxon>
    </lineage>
</organism>
<reference evidence="2" key="1">
    <citation type="submission" date="2022-02" db="EMBL/GenBank/DDBJ databases">
        <authorList>
            <person name="Lee M."/>
            <person name="Kim S.-J."/>
            <person name="Jung M.-Y."/>
        </authorList>
    </citation>
    <scope>NUCLEOTIDE SEQUENCE</scope>
    <source>
        <strain evidence="2">JHP9</strain>
    </source>
</reference>
<evidence type="ECO:0000256" key="1">
    <source>
        <dbReference type="SAM" id="Phobius"/>
    </source>
</evidence>
<evidence type="ECO:0008006" key="4">
    <source>
        <dbReference type="Google" id="ProtNLM"/>
    </source>
</evidence>